<keyword evidence="4" id="KW-0067">ATP-binding</keyword>
<evidence type="ECO:0000256" key="1">
    <source>
        <dbReference type="ARBA" id="ARBA00022741"/>
    </source>
</evidence>
<dbReference type="SMART" id="SM00490">
    <property type="entry name" value="HELICc"/>
    <property type="match status" value="1"/>
</dbReference>
<dbReference type="PROSITE" id="PS51194">
    <property type="entry name" value="HELICASE_CTER"/>
    <property type="match status" value="1"/>
</dbReference>
<evidence type="ECO:0000256" key="2">
    <source>
        <dbReference type="ARBA" id="ARBA00022801"/>
    </source>
</evidence>
<dbReference type="InterPro" id="IPR050079">
    <property type="entry name" value="DEAD_box_RNA_helicase"/>
</dbReference>
<dbReference type="PANTHER" id="PTHR47959:SF13">
    <property type="entry name" value="ATP-DEPENDENT RNA HELICASE RHLE"/>
    <property type="match status" value="1"/>
</dbReference>
<name>A0A553K570_9ACTN</name>
<evidence type="ECO:0000313" key="10">
    <source>
        <dbReference type="Proteomes" id="UP000317638"/>
    </source>
</evidence>
<sequence length="744" mass="82952">MAMPKKKAAKSHKADGTPKKRWSSTERAARGHGPRTRGGQNSRDGETRGFNRDGDKRTFARDDRGERSFTRDDRGERSFNPERRSTFRDDRGPKRDERRPWSRDDRGERGFNRDDRRPTGRDDRAERGPGRDDRRPFNRDDRGFNRDERGDRGFNRDDRRPFNRDDRRPFNRDERPRNKWSDDRAERGPARDDRRPFNRDDRGGRDERRPWNRDDRGPSNNRDERPRNKWNDDRSDRPNKRHFADSGEGRDRRGPARDFHDHAPRKHHREHNNSWRDSGPRDFDGGAPEADQMSWQAAEAQDLQVSEADEKSGFAELGVALPIVATLASKGIVEPFPIQSATIADAIAGRDVLGRGRTGSGKTLAFGLPTLTRLSQGEAVGSPRALILTPTRELALQIADNLSPLAASVGLDLTLIAGGMSYGPQIRAFERGVDIVVATPGRLIDLLEQGAADLSQVQVTILDEADHMSDLGFLPDVSTLLDATPAGSQRLLFSATLDRAVDRLVRQYLSDPVTHEVDSGQASVTTMTHHFLELAPHHKNLVTAEIANREAKTLIFARTQMGADRIAGQLREAGVLAGALHGGLTQGARARVLEAYKEDKLKVLVATDVAARGIHVDDITLVLQVDPPMGPKDYLHRAGRTARAGESGAVVSVVLPHQRKQVRRIADQAGVRATPIQVQPGSVELREATGARTVSETPIAEDDFQRIIAPKQQQRRGPKRGGFGGSRGGRSGGYRGQGRRRDNW</sequence>
<dbReference type="Pfam" id="PF00270">
    <property type="entry name" value="DEAD"/>
    <property type="match status" value="1"/>
</dbReference>
<dbReference type="CDD" id="cd00268">
    <property type="entry name" value="DEADc"/>
    <property type="match status" value="1"/>
</dbReference>
<feature type="region of interest" description="Disordered" evidence="6">
    <location>
        <begin position="707"/>
        <end position="744"/>
    </location>
</feature>
<dbReference type="EMBL" id="VKKG01000001">
    <property type="protein sequence ID" value="TRY19853.1"/>
    <property type="molecule type" value="Genomic_DNA"/>
</dbReference>
<protein>
    <submittedName>
        <fullName evidence="9">DEAD/DEAH box helicase</fullName>
    </submittedName>
</protein>
<feature type="compositionally biased region" description="Basic and acidic residues" evidence="6">
    <location>
        <begin position="271"/>
        <end position="284"/>
    </location>
</feature>
<dbReference type="GO" id="GO:0003724">
    <property type="term" value="F:RNA helicase activity"/>
    <property type="evidence" value="ECO:0007669"/>
    <property type="project" value="TreeGrafter"/>
</dbReference>
<evidence type="ECO:0000256" key="5">
    <source>
        <dbReference type="ARBA" id="ARBA00038437"/>
    </source>
</evidence>
<dbReference type="GO" id="GO:0003676">
    <property type="term" value="F:nucleic acid binding"/>
    <property type="evidence" value="ECO:0007669"/>
    <property type="project" value="InterPro"/>
</dbReference>
<comment type="similarity">
    <text evidence="5">Belongs to the DEAD box helicase family.</text>
</comment>
<accession>A0A553K570</accession>
<dbReference type="Pfam" id="PF00271">
    <property type="entry name" value="Helicase_C"/>
    <property type="match status" value="1"/>
</dbReference>
<feature type="region of interest" description="Disordered" evidence="6">
    <location>
        <begin position="1"/>
        <end position="297"/>
    </location>
</feature>
<dbReference type="GO" id="GO:0005524">
    <property type="term" value="F:ATP binding"/>
    <property type="evidence" value="ECO:0007669"/>
    <property type="project" value="UniProtKB-KW"/>
</dbReference>
<feature type="domain" description="Helicase ATP-binding" evidence="7">
    <location>
        <begin position="343"/>
        <end position="515"/>
    </location>
</feature>
<keyword evidence="3 9" id="KW-0347">Helicase</keyword>
<dbReference type="SMART" id="SM00487">
    <property type="entry name" value="DEXDc"/>
    <property type="match status" value="1"/>
</dbReference>
<proteinExistence type="inferred from homology"/>
<dbReference type="InterPro" id="IPR027417">
    <property type="entry name" value="P-loop_NTPase"/>
</dbReference>
<dbReference type="Gene3D" id="3.40.50.300">
    <property type="entry name" value="P-loop containing nucleotide triphosphate hydrolases"/>
    <property type="match status" value="2"/>
</dbReference>
<dbReference type="OrthoDB" id="9805696at2"/>
<feature type="compositionally biased region" description="Gly residues" evidence="6">
    <location>
        <begin position="720"/>
        <end position="736"/>
    </location>
</feature>
<dbReference type="InterPro" id="IPR001650">
    <property type="entry name" value="Helicase_C-like"/>
</dbReference>
<dbReference type="InterPro" id="IPR014001">
    <property type="entry name" value="Helicase_ATP-bd"/>
</dbReference>
<dbReference type="Proteomes" id="UP000317638">
    <property type="component" value="Unassembled WGS sequence"/>
</dbReference>
<dbReference type="SUPFAM" id="SSF52540">
    <property type="entry name" value="P-loop containing nucleoside triphosphate hydrolases"/>
    <property type="match status" value="1"/>
</dbReference>
<dbReference type="GO" id="GO:0016787">
    <property type="term" value="F:hydrolase activity"/>
    <property type="evidence" value="ECO:0007669"/>
    <property type="project" value="UniProtKB-KW"/>
</dbReference>
<dbReference type="PANTHER" id="PTHR47959">
    <property type="entry name" value="ATP-DEPENDENT RNA HELICASE RHLE-RELATED"/>
    <property type="match status" value="1"/>
</dbReference>
<comment type="caution">
    <text evidence="9">The sequence shown here is derived from an EMBL/GenBank/DDBJ whole genome shotgun (WGS) entry which is preliminary data.</text>
</comment>
<keyword evidence="10" id="KW-1185">Reference proteome</keyword>
<dbReference type="AlphaFoldDB" id="A0A553K570"/>
<evidence type="ECO:0000256" key="3">
    <source>
        <dbReference type="ARBA" id="ARBA00022806"/>
    </source>
</evidence>
<feature type="compositionally biased region" description="Basic residues" evidence="6">
    <location>
        <begin position="1"/>
        <end position="11"/>
    </location>
</feature>
<keyword evidence="1" id="KW-0547">Nucleotide-binding</keyword>
<dbReference type="PROSITE" id="PS51192">
    <property type="entry name" value="HELICASE_ATP_BIND_1"/>
    <property type="match status" value="1"/>
</dbReference>
<evidence type="ECO:0000313" key="9">
    <source>
        <dbReference type="EMBL" id="TRY19853.1"/>
    </source>
</evidence>
<reference evidence="9 10" key="1">
    <citation type="submission" date="2019-07" db="EMBL/GenBank/DDBJ databases">
        <authorList>
            <person name="Zhou L.-Y."/>
        </authorList>
    </citation>
    <scope>NUCLEOTIDE SEQUENCE [LARGE SCALE GENOMIC DNA]</scope>
    <source>
        <strain evidence="9 10">YIM 101269</strain>
    </source>
</reference>
<evidence type="ECO:0000256" key="6">
    <source>
        <dbReference type="SAM" id="MobiDB-lite"/>
    </source>
</evidence>
<evidence type="ECO:0000256" key="4">
    <source>
        <dbReference type="ARBA" id="ARBA00022840"/>
    </source>
</evidence>
<feature type="compositionally biased region" description="Basic and acidic residues" evidence="6">
    <location>
        <begin position="12"/>
        <end position="29"/>
    </location>
</feature>
<dbReference type="InterPro" id="IPR044742">
    <property type="entry name" value="DEAD/DEAH_RhlB"/>
</dbReference>
<evidence type="ECO:0000259" key="7">
    <source>
        <dbReference type="PROSITE" id="PS51192"/>
    </source>
</evidence>
<feature type="compositionally biased region" description="Basic and acidic residues" evidence="6">
    <location>
        <begin position="43"/>
        <end position="262"/>
    </location>
</feature>
<evidence type="ECO:0000259" key="8">
    <source>
        <dbReference type="PROSITE" id="PS51194"/>
    </source>
</evidence>
<dbReference type="CDD" id="cd18787">
    <property type="entry name" value="SF2_C_DEAD"/>
    <property type="match status" value="1"/>
</dbReference>
<dbReference type="GO" id="GO:0005829">
    <property type="term" value="C:cytosol"/>
    <property type="evidence" value="ECO:0007669"/>
    <property type="project" value="TreeGrafter"/>
</dbReference>
<gene>
    <name evidence="9" type="ORF">FOJ82_02945</name>
</gene>
<organism evidence="9 10">
    <name type="scientific">Tessaracoccus rhinocerotis</name>
    <dbReference type="NCBI Taxonomy" id="1689449"/>
    <lineage>
        <taxon>Bacteria</taxon>
        <taxon>Bacillati</taxon>
        <taxon>Actinomycetota</taxon>
        <taxon>Actinomycetes</taxon>
        <taxon>Propionibacteriales</taxon>
        <taxon>Propionibacteriaceae</taxon>
        <taxon>Tessaracoccus</taxon>
    </lineage>
</organism>
<dbReference type="InterPro" id="IPR011545">
    <property type="entry name" value="DEAD/DEAH_box_helicase_dom"/>
</dbReference>
<feature type="domain" description="Helicase C-terminal" evidence="8">
    <location>
        <begin position="541"/>
        <end position="684"/>
    </location>
</feature>
<keyword evidence="2" id="KW-0378">Hydrolase</keyword>